<proteinExistence type="predicted"/>
<dbReference type="RefSeq" id="WP_353566181.1">
    <property type="nucleotide sequence ID" value="NZ_BAABRI010000006.1"/>
</dbReference>
<dbReference type="InterPro" id="IPR028098">
    <property type="entry name" value="Glyco_trans_4-like_N"/>
</dbReference>
<dbReference type="EMBL" id="BAABRI010000006">
    <property type="protein sequence ID" value="GAA5482034.1"/>
    <property type="molecule type" value="Genomic_DNA"/>
</dbReference>
<evidence type="ECO:0000313" key="3">
    <source>
        <dbReference type="Proteomes" id="UP001476282"/>
    </source>
</evidence>
<dbReference type="Pfam" id="PF13692">
    <property type="entry name" value="Glyco_trans_1_4"/>
    <property type="match status" value="1"/>
</dbReference>
<gene>
    <name evidence="2" type="ORF">Hsar01_01249</name>
</gene>
<name>A0ABP9UL50_9BACT</name>
<dbReference type="PANTHER" id="PTHR12526">
    <property type="entry name" value="GLYCOSYLTRANSFERASE"/>
    <property type="match status" value="1"/>
</dbReference>
<protein>
    <recommendedName>
        <fullName evidence="1">Glycosyltransferase subfamily 4-like N-terminal domain-containing protein</fullName>
    </recommendedName>
</protein>
<evidence type="ECO:0000259" key="1">
    <source>
        <dbReference type="Pfam" id="PF13579"/>
    </source>
</evidence>
<feature type="domain" description="Glycosyltransferase subfamily 4-like N-terminal" evidence="1">
    <location>
        <begin position="17"/>
        <end position="208"/>
    </location>
</feature>
<comment type="caution">
    <text evidence="2">The sequence shown here is derived from an EMBL/GenBank/DDBJ whole genome shotgun (WGS) entry which is preliminary data.</text>
</comment>
<accession>A0ABP9UL50</accession>
<reference evidence="2 3" key="1">
    <citation type="submission" date="2024-02" db="EMBL/GenBank/DDBJ databases">
        <title>Haloferula sargassicola NBRC 104335.</title>
        <authorList>
            <person name="Ichikawa N."/>
            <person name="Katano-Makiyama Y."/>
            <person name="Hidaka K."/>
        </authorList>
    </citation>
    <scope>NUCLEOTIDE SEQUENCE [LARGE SCALE GENOMIC DNA]</scope>
    <source>
        <strain evidence="2 3">NBRC 104335</strain>
    </source>
</reference>
<dbReference type="Pfam" id="PF13579">
    <property type="entry name" value="Glyco_trans_4_4"/>
    <property type="match status" value="1"/>
</dbReference>
<dbReference type="PANTHER" id="PTHR12526:SF600">
    <property type="entry name" value="GLYCOSYL TRANSFERASE GROUP 1"/>
    <property type="match status" value="1"/>
</dbReference>
<sequence>MKLLVIYPYAPWPLDRGTYQRTFHLLKSLAAHHEVDLIALVEKDEDTTEKHAIFSGFCRSVEFVPFEHPTWQKLIPTRLLNPLPANVQHWQQPEIKEAVDRHLQPGRYDLVHICDLVMMPYVLPHRHHTPFVVDRSRVDLQFQLMEQGTLNLPPREKLLRWEALAKLWFYERKLAREAKLEVVCGPDDETFLHARVSKKAPVMVVANGVDLDYFQPAAAPDPRDAEPTVIFCGAMDYSPNVDALRWFFGGGIHDRLLKKLPGVKTLIVGKNPIDEVKAYGSRPGVIVTGGVPDVRPYYRRSWIQMVPLRIGGGTRLKIVESLAIGTPVVSTSIGAQGLELQHGHDVLLADTEEAFASGIARALTDGDLRTSLEENGIATANQRFGWPAIGTRLARRYESLLSAEPTTSAVAHGSLA</sequence>
<evidence type="ECO:0000313" key="2">
    <source>
        <dbReference type="EMBL" id="GAA5482034.1"/>
    </source>
</evidence>
<dbReference type="SUPFAM" id="SSF53756">
    <property type="entry name" value="UDP-Glycosyltransferase/glycogen phosphorylase"/>
    <property type="match status" value="1"/>
</dbReference>
<organism evidence="2 3">
    <name type="scientific">Haloferula sargassicola</name>
    <dbReference type="NCBI Taxonomy" id="490096"/>
    <lineage>
        <taxon>Bacteria</taxon>
        <taxon>Pseudomonadati</taxon>
        <taxon>Verrucomicrobiota</taxon>
        <taxon>Verrucomicrobiia</taxon>
        <taxon>Verrucomicrobiales</taxon>
        <taxon>Verrucomicrobiaceae</taxon>
        <taxon>Haloferula</taxon>
    </lineage>
</organism>
<keyword evidence="3" id="KW-1185">Reference proteome</keyword>
<dbReference type="Proteomes" id="UP001476282">
    <property type="component" value="Unassembled WGS sequence"/>
</dbReference>
<dbReference type="CDD" id="cd03801">
    <property type="entry name" value="GT4_PimA-like"/>
    <property type="match status" value="1"/>
</dbReference>
<dbReference type="Gene3D" id="3.40.50.2000">
    <property type="entry name" value="Glycogen Phosphorylase B"/>
    <property type="match status" value="2"/>
</dbReference>